<keyword evidence="3" id="KW-1185">Reference proteome</keyword>
<name>A0A176S6I9_9GAMM</name>
<accession>A0A176S6I9</accession>
<reference evidence="2 3" key="1">
    <citation type="submission" date="2016-05" db="EMBL/GenBank/DDBJ databases">
        <title>Single-cell genome of chain-forming Candidatus Thiomargarita nelsonii and comparison to other large sulfur-oxidizing bacteria.</title>
        <authorList>
            <person name="Winkel M."/>
            <person name="Salman V."/>
            <person name="Woyke T."/>
            <person name="Schulz-Vogt H."/>
            <person name="Richter M."/>
            <person name="Flood B."/>
            <person name="Bailey J."/>
            <person name="Amann R."/>
            <person name="Mussmann M."/>
        </authorList>
    </citation>
    <scope>NUCLEOTIDE SEQUENCE [LARGE SCALE GENOMIC DNA]</scope>
    <source>
        <strain evidence="2 3">THI036</strain>
    </source>
</reference>
<proteinExistence type="predicted"/>
<organism evidence="2 3">
    <name type="scientific">Candidatus Thiomargarita nelsonii</name>
    <dbReference type="NCBI Taxonomy" id="1003181"/>
    <lineage>
        <taxon>Bacteria</taxon>
        <taxon>Pseudomonadati</taxon>
        <taxon>Pseudomonadota</taxon>
        <taxon>Gammaproteobacteria</taxon>
        <taxon>Thiotrichales</taxon>
        <taxon>Thiotrichaceae</taxon>
        <taxon>Thiomargarita</taxon>
    </lineage>
</organism>
<evidence type="ECO:0000313" key="2">
    <source>
        <dbReference type="EMBL" id="OAD23577.1"/>
    </source>
</evidence>
<keyword evidence="1" id="KW-1133">Transmembrane helix</keyword>
<feature type="transmembrane region" description="Helical" evidence="1">
    <location>
        <begin position="32"/>
        <end position="54"/>
    </location>
</feature>
<protein>
    <submittedName>
        <fullName evidence="2">Uncharacterized protein</fullName>
    </submittedName>
</protein>
<comment type="caution">
    <text evidence="2">The sequence shown here is derived from an EMBL/GenBank/DDBJ whole genome shotgun (WGS) entry which is preliminary data.</text>
</comment>
<evidence type="ECO:0000256" key="1">
    <source>
        <dbReference type="SAM" id="Phobius"/>
    </source>
</evidence>
<gene>
    <name evidence="2" type="ORF">THIOM_000587</name>
</gene>
<sequence length="144" mass="15227">MVCPVFATGVGERVPVAVPVCSPQWLSLSPQYFLPAVTSLGWAALALSFAGALLMTSLSVQPVAPGPLVGAVKVFLVPGAPVSKRLQRSPMLYMALSFGGAGGDKGPACADHGNSKVMRMCLYFIRMVPIYFLSFRPAGEILKR</sequence>
<dbReference type="EMBL" id="LUTY01000284">
    <property type="protein sequence ID" value="OAD23577.1"/>
    <property type="molecule type" value="Genomic_DNA"/>
</dbReference>
<dbReference type="AlphaFoldDB" id="A0A176S6I9"/>
<keyword evidence="1" id="KW-0812">Transmembrane</keyword>
<keyword evidence="1" id="KW-0472">Membrane</keyword>
<evidence type="ECO:0000313" key="3">
    <source>
        <dbReference type="Proteomes" id="UP000076962"/>
    </source>
</evidence>
<dbReference type="Proteomes" id="UP000076962">
    <property type="component" value="Unassembled WGS sequence"/>
</dbReference>